<dbReference type="Pfam" id="PF11999">
    <property type="entry name" value="Ice_binding"/>
    <property type="match status" value="1"/>
</dbReference>
<feature type="chain" id="PRO_5034526086" description="Antifreeze protein" evidence="3">
    <location>
        <begin position="21"/>
        <end position="242"/>
    </location>
</feature>
<organism evidence="4 5">
    <name type="scientific">Agrocybe pediades</name>
    <dbReference type="NCBI Taxonomy" id="84607"/>
    <lineage>
        <taxon>Eukaryota</taxon>
        <taxon>Fungi</taxon>
        <taxon>Dikarya</taxon>
        <taxon>Basidiomycota</taxon>
        <taxon>Agaricomycotina</taxon>
        <taxon>Agaricomycetes</taxon>
        <taxon>Agaricomycetidae</taxon>
        <taxon>Agaricales</taxon>
        <taxon>Agaricineae</taxon>
        <taxon>Strophariaceae</taxon>
        <taxon>Agrocybe</taxon>
    </lineage>
</organism>
<keyword evidence="2 3" id="KW-0732">Signal</keyword>
<dbReference type="InterPro" id="IPR021884">
    <property type="entry name" value="Ice-bd_prot"/>
</dbReference>
<evidence type="ECO:0000313" key="4">
    <source>
        <dbReference type="EMBL" id="KAF4618172.1"/>
    </source>
</evidence>
<protein>
    <recommendedName>
        <fullName evidence="6">Antifreeze protein</fullName>
    </recommendedName>
</protein>
<sequence>MLANIVYIALGLLSVDSAFATGPSAVNLGTAAGFTILAEAGISTVPPSAITGNIGVSPIAAIALTGFSLTADPSGTFSTSNQVVGKVFAASYTSPTPSQLTTAVSDMSTAFTDATGRVNPNFTNLNDGEIGLLTLTPGLYKWTGGVTAATGFTISGLVTDTWIFQIAGTLTLSAAVQATLSGGALAKNIIWVVSGSVDLGAGSHLEGVVLAKTAITAQTGTSVNGRLLSQTNVALQVATIVA</sequence>
<accession>A0A8H4QXL3</accession>
<evidence type="ECO:0000256" key="1">
    <source>
        <dbReference type="ARBA" id="ARBA00005445"/>
    </source>
</evidence>
<evidence type="ECO:0000256" key="2">
    <source>
        <dbReference type="ARBA" id="ARBA00022729"/>
    </source>
</evidence>
<dbReference type="Proteomes" id="UP000521872">
    <property type="component" value="Unassembled WGS sequence"/>
</dbReference>
<reference evidence="4 5" key="1">
    <citation type="submission" date="2019-12" db="EMBL/GenBank/DDBJ databases">
        <authorList>
            <person name="Floudas D."/>
            <person name="Bentzer J."/>
            <person name="Ahren D."/>
            <person name="Johansson T."/>
            <person name="Persson P."/>
            <person name="Tunlid A."/>
        </authorList>
    </citation>
    <scope>NUCLEOTIDE SEQUENCE [LARGE SCALE GENOMIC DNA]</scope>
    <source>
        <strain evidence="4 5">CBS 102.39</strain>
    </source>
</reference>
<dbReference type="AlphaFoldDB" id="A0A8H4QXL3"/>
<name>A0A8H4QXL3_9AGAR</name>
<dbReference type="EMBL" id="JAACJL010000018">
    <property type="protein sequence ID" value="KAF4618172.1"/>
    <property type="molecule type" value="Genomic_DNA"/>
</dbReference>
<comment type="similarity">
    <text evidence="1">Belongs to the ice-binding protein family.</text>
</comment>
<feature type="signal peptide" evidence="3">
    <location>
        <begin position="1"/>
        <end position="20"/>
    </location>
</feature>
<keyword evidence="5" id="KW-1185">Reference proteome</keyword>
<gene>
    <name evidence="4" type="ORF">D9613_011650</name>
</gene>
<evidence type="ECO:0008006" key="6">
    <source>
        <dbReference type="Google" id="ProtNLM"/>
    </source>
</evidence>
<comment type="caution">
    <text evidence="4">The sequence shown here is derived from an EMBL/GenBank/DDBJ whole genome shotgun (WGS) entry which is preliminary data.</text>
</comment>
<proteinExistence type="inferred from homology"/>
<evidence type="ECO:0000313" key="5">
    <source>
        <dbReference type="Proteomes" id="UP000521872"/>
    </source>
</evidence>
<evidence type="ECO:0000256" key="3">
    <source>
        <dbReference type="SAM" id="SignalP"/>
    </source>
</evidence>